<evidence type="ECO:0000313" key="1">
    <source>
        <dbReference type="EMBL" id="KAG0280809.1"/>
    </source>
</evidence>
<dbReference type="Proteomes" id="UP001194580">
    <property type="component" value="Unassembled WGS sequence"/>
</dbReference>
<protein>
    <submittedName>
        <fullName evidence="1">Uncharacterized protein</fullName>
    </submittedName>
</protein>
<keyword evidence="2" id="KW-1185">Reference proteome</keyword>
<gene>
    <name evidence="1" type="ORF">BGZ95_008601</name>
</gene>
<accession>A0AAD4DKX2</accession>
<dbReference type="PANTHER" id="PTHR47703">
    <property type="entry name" value="D-AMINOACID AMINOTRANSFERASE-LIKE PLP-DEPENDENT ENZYMES SUPERFAMILY PROTEIN"/>
    <property type="match status" value="1"/>
</dbReference>
<reference evidence="1" key="1">
    <citation type="journal article" date="2020" name="Fungal Divers.">
        <title>Resolving the Mortierellaceae phylogeny through synthesis of multi-gene phylogenetics and phylogenomics.</title>
        <authorList>
            <person name="Vandepol N."/>
            <person name="Liber J."/>
            <person name="Desiro A."/>
            <person name="Na H."/>
            <person name="Kennedy M."/>
            <person name="Barry K."/>
            <person name="Grigoriev I.V."/>
            <person name="Miller A.N."/>
            <person name="O'Donnell K."/>
            <person name="Stajich J.E."/>
            <person name="Bonito G."/>
        </authorList>
    </citation>
    <scope>NUCLEOTIDE SEQUENCE</scope>
    <source>
        <strain evidence="1">NRRL 28262</strain>
    </source>
</reference>
<dbReference type="InterPro" id="IPR001544">
    <property type="entry name" value="Aminotrans_IV"/>
</dbReference>
<comment type="caution">
    <text evidence="1">The sequence shown here is derived from an EMBL/GenBank/DDBJ whole genome shotgun (WGS) entry which is preliminary data.</text>
</comment>
<dbReference type="EMBL" id="JAAAIL010000046">
    <property type="protein sequence ID" value="KAG0280809.1"/>
    <property type="molecule type" value="Genomic_DNA"/>
</dbReference>
<sequence>MLPRNAIAIRKTLGTATGIITSLTSKTSSATLLDYPPGAYTGMRTFDKLGIMDFTGHTTRLANSLQQIRFPSQDTQCPVSNAHDSESATATQGLESLRRPGFMKEETTSLVRAGLKFYYKNREEALGSADETKVTVLCTWDAKFQEPTLIAHFETLKTPKTPMCKVEVRGSPRQHATAKDSQWIRDRSGLEASLDKDSNEALLYENTTQDIYEGLSSNFFAFDRDRRTVLTAPLDSVLQGTILKIVMNVCNEENIPVEFKFPNLKQTCEWEGAFISSTSRLILPIEKLVMPDGSVKEFQPSPTIELIRREVLNECRKGVELLLTEDDL</sequence>
<dbReference type="Gene3D" id="3.20.10.10">
    <property type="entry name" value="D-amino Acid Aminotransferase, subunit A, domain 2"/>
    <property type="match status" value="1"/>
</dbReference>
<dbReference type="PANTHER" id="PTHR47703:SF2">
    <property type="entry name" value="D-AMINOACID AMINOTRANSFERASE-LIKE PLP-DEPENDENT ENZYMES SUPERFAMILY PROTEIN"/>
    <property type="match status" value="1"/>
</dbReference>
<dbReference type="InterPro" id="IPR036038">
    <property type="entry name" value="Aminotransferase-like"/>
</dbReference>
<proteinExistence type="predicted"/>
<organism evidence="1 2">
    <name type="scientific">Linnemannia exigua</name>
    <dbReference type="NCBI Taxonomy" id="604196"/>
    <lineage>
        <taxon>Eukaryota</taxon>
        <taxon>Fungi</taxon>
        <taxon>Fungi incertae sedis</taxon>
        <taxon>Mucoromycota</taxon>
        <taxon>Mortierellomycotina</taxon>
        <taxon>Mortierellomycetes</taxon>
        <taxon>Mortierellales</taxon>
        <taxon>Mortierellaceae</taxon>
        <taxon>Linnemannia</taxon>
    </lineage>
</organism>
<dbReference type="Pfam" id="PF01063">
    <property type="entry name" value="Aminotran_4"/>
    <property type="match status" value="1"/>
</dbReference>
<dbReference type="GO" id="GO:0003824">
    <property type="term" value="F:catalytic activity"/>
    <property type="evidence" value="ECO:0007669"/>
    <property type="project" value="InterPro"/>
</dbReference>
<evidence type="ECO:0000313" key="2">
    <source>
        <dbReference type="Proteomes" id="UP001194580"/>
    </source>
</evidence>
<dbReference type="SUPFAM" id="SSF56752">
    <property type="entry name" value="D-aminoacid aminotransferase-like PLP-dependent enzymes"/>
    <property type="match status" value="1"/>
</dbReference>
<dbReference type="AlphaFoldDB" id="A0AAD4DKX2"/>
<dbReference type="InterPro" id="IPR043132">
    <property type="entry name" value="BCAT-like_C"/>
</dbReference>
<name>A0AAD4DKX2_9FUNG</name>